<gene>
    <name evidence="1" type="ORF">DY000_02052046</name>
</gene>
<keyword evidence="2" id="KW-1185">Reference proteome</keyword>
<reference evidence="1 2" key="1">
    <citation type="journal article" date="2020" name="BMC Genomics">
        <title>Intraspecific diversification of the crop wild relative Brassica cretica Lam. using demographic model selection.</title>
        <authorList>
            <person name="Kioukis A."/>
            <person name="Michalopoulou V.A."/>
            <person name="Briers L."/>
            <person name="Pirintsos S."/>
            <person name="Studholme D.J."/>
            <person name="Pavlidis P."/>
            <person name="Sarris P.F."/>
        </authorList>
    </citation>
    <scope>NUCLEOTIDE SEQUENCE [LARGE SCALE GENOMIC DNA]</scope>
    <source>
        <strain evidence="2">cv. PFS-1207/04</strain>
    </source>
</reference>
<comment type="caution">
    <text evidence="1">The sequence shown here is derived from an EMBL/GenBank/DDBJ whole genome shotgun (WGS) entry which is preliminary data.</text>
</comment>
<sequence>MPENRWVAPHRESVALPSSRIGGSLRRISVTLFDESWWLSSKNTGGYPRWSQWVALPSLRIGGCC</sequence>
<proteinExistence type="predicted"/>
<dbReference type="Proteomes" id="UP000266723">
    <property type="component" value="Unassembled WGS sequence"/>
</dbReference>
<organism evidence="1 2">
    <name type="scientific">Brassica cretica</name>
    <name type="common">Mustard</name>
    <dbReference type="NCBI Taxonomy" id="69181"/>
    <lineage>
        <taxon>Eukaryota</taxon>
        <taxon>Viridiplantae</taxon>
        <taxon>Streptophyta</taxon>
        <taxon>Embryophyta</taxon>
        <taxon>Tracheophyta</taxon>
        <taxon>Spermatophyta</taxon>
        <taxon>Magnoliopsida</taxon>
        <taxon>eudicotyledons</taxon>
        <taxon>Gunneridae</taxon>
        <taxon>Pentapetalae</taxon>
        <taxon>rosids</taxon>
        <taxon>malvids</taxon>
        <taxon>Brassicales</taxon>
        <taxon>Brassicaceae</taxon>
        <taxon>Brassiceae</taxon>
        <taxon>Brassica</taxon>
    </lineage>
</organism>
<dbReference type="EMBL" id="QGKV02002055">
    <property type="protein sequence ID" value="KAF3498875.1"/>
    <property type="molecule type" value="Genomic_DNA"/>
</dbReference>
<name>A0ABQ7AMQ4_BRACR</name>
<evidence type="ECO:0000313" key="1">
    <source>
        <dbReference type="EMBL" id="KAF3498875.1"/>
    </source>
</evidence>
<evidence type="ECO:0000313" key="2">
    <source>
        <dbReference type="Proteomes" id="UP000266723"/>
    </source>
</evidence>
<accession>A0ABQ7AMQ4</accession>
<protein>
    <submittedName>
        <fullName evidence="1">Uncharacterized protein</fullName>
    </submittedName>
</protein>